<dbReference type="PANTHER" id="PTHR10985">
    <property type="entry name" value="BASIC HELIX-LOOP-HELIX TRANSCRIPTION FACTOR, HES-RELATED"/>
    <property type="match status" value="1"/>
</dbReference>
<proteinExistence type="predicted"/>
<evidence type="ECO:0000313" key="12">
    <source>
        <dbReference type="Proteomes" id="UP000472263"/>
    </source>
</evidence>
<comment type="subcellular location">
    <subcellularLocation>
        <location evidence="1">Nucleus</location>
    </subcellularLocation>
</comment>
<dbReference type="Ensembl" id="ENSMMDT00005040021.1">
    <property type="protein sequence ID" value="ENSMMDP00005039210.1"/>
    <property type="gene ID" value="ENSMMDG00005018175.1"/>
</dbReference>
<dbReference type="PROSITE" id="PS50888">
    <property type="entry name" value="BHLH"/>
    <property type="match status" value="1"/>
</dbReference>
<dbReference type="GO" id="GO:0005634">
    <property type="term" value="C:nucleus"/>
    <property type="evidence" value="ECO:0007669"/>
    <property type="project" value="UniProtKB-SubCell"/>
</dbReference>
<evidence type="ECO:0000256" key="1">
    <source>
        <dbReference type="ARBA" id="ARBA00004123"/>
    </source>
</evidence>
<name>A0A667Z7Y3_9TELE</name>
<keyword evidence="5" id="KW-0238">DNA-binding</keyword>
<protein>
    <submittedName>
        <fullName evidence="11">Hairy-related 11</fullName>
    </submittedName>
</protein>
<evidence type="ECO:0000259" key="10">
    <source>
        <dbReference type="PROSITE" id="PS50888"/>
    </source>
</evidence>
<dbReference type="SMART" id="SM00353">
    <property type="entry name" value="HLH"/>
    <property type="match status" value="1"/>
</dbReference>
<accession>A0A667Z7Y3</accession>
<dbReference type="Pfam" id="PF00010">
    <property type="entry name" value="HLH"/>
    <property type="match status" value="1"/>
</dbReference>
<keyword evidence="6" id="KW-0804">Transcription</keyword>
<dbReference type="FunFam" id="4.10.280.10:FF:000063">
    <property type="entry name" value="transcription factor HES-7 isoform X1"/>
    <property type="match status" value="1"/>
</dbReference>
<dbReference type="GeneTree" id="ENSGT00730000111282"/>
<dbReference type="InterPro" id="IPR036638">
    <property type="entry name" value="HLH_DNA-bd_sf"/>
</dbReference>
<sequence length="296" mass="32483">IITPLVYFDRPDINEILKPVVEKKRRDRINQSLGELRTLLLNYTSDVRLQNPKIEKAEILDLAVEYLQKWTDRRNSANGNSGQAKDPFPPLVRPPLSSESGAPTLFSIENAGFQQCMAQLASYMHKISPAERMNLIQELNGHMESQCPNGLKPETATGPNTASVDRSVCSSERREESHHSSCQPGTLSPSIGHDYYLSPPISPYLSSPPAYTSPPPFPLLACHFSFSPSLSPLSSNTSFAATLSHSLPTMPAPVSFSPTPPLSGPPTLHLPSRATVRSPREGLPPNSSSSIWRPFF</sequence>
<dbReference type="InterPro" id="IPR011598">
    <property type="entry name" value="bHLH_dom"/>
</dbReference>
<reference evidence="11" key="3">
    <citation type="submission" date="2025-09" db="UniProtKB">
        <authorList>
            <consortium name="Ensembl"/>
        </authorList>
    </citation>
    <scope>IDENTIFICATION</scope>
</reference>
<evidence type="ECO:0000256" key="7">
    <source>
        <dbReference type="ARBA" id="ARBA00023242"/>
    </source>
</evidence>
<dbReference type="SUPFAM" id="SSF47459">
    <property type="entry name" value="HLH, helix-loop-helix DNA-binding domain"/>
    <property type="match status" value="1"/>
</dbReference>
<dbReference type="AlphaFoldDB" id="A0A667Z7Y3"/>
<evidence type="ECO:0000256" key="8">
    <source>
        <dbReference type="ARBA" id="ARBA00023791"/>
    </source>
</evidence>
<keyword evidence="12" id="KW-1185">Reference proteome</keyword>
<dbReference type="GO" id="GO:0046983">
    <property type="term" value="F:protein dimerization activity"/>
    <property type="evidence" value="ECO:0007669"/>
    <property type="project" value="InterPro"/>
</dbReference>
<dbReference type="InterPro" id="IPR032644">
    <property type="entry name" value="HES-7_bHLH-O"/>
</dbReference>
<reference evidence="11" key="1">
    <citation type="submission" date="2019-06" db="EMBL/GenBank/DDBJ databases">
        <authorList>
            <consortium name="Wellcome Sanger Institute Data Sharing"/>
        </authorList>
    </citation>
    <scope>NUCLEOTIDE SEQUENCE [LARGE SCALE GENOMIC DNA]</scope>
</reference>
<comment type="subunit">
    <text evidence="8">Transcription repression requires formation of a complex with a corepressor protein of the Groucho/TLE family.</text>
</comment>
<evidence type="ECO:0000256" key="3">
    <source>
        <dbReference type="ARBA" id="ARBA00022491"/>
    </source>
</evidence>
<evidence type="ECO:0000256" key="4">
    <source>
        <dbReference type="ARBA" id="ARBA00023015"/>
    </source>
</evidence>
<dbReference type="Proteomes" id="UP000472263">
    <property type="component" value="Chromosome 10"/>
</dbReference>
<dbReference type="CDD" id="cd11462">
    <property type="entry name" value="bHLH-O_HES7"/>
    <property type="match status" value="1"/>
</dbReference>
<dbReference type="Gene3D" id="4.10.280.10">
    <property type="entry name" value="Helix-loop-helix DNA-binding domain"/>
    <property type="match status" value="1"/>
</dbReference>
<feature type="domain" description="BHLH" evidence="10">
    <location>
        <begin position="13"/>
        <end position="70"/>
    </location>
</feature>
<evidence type="ECO:0000313" key="11">
    <source>
        <dbReference type="Ensembl" id="ENSMMDP00005039210.1"/>
    </source>
</evidence>
<keyword evidence="2" id="KW-0217">Developmental protein</keyword>
<feature type="region of interest" description="Disordered" evidence="9">
    <location>
        <begin position="255"/>
        <end position="296"/>
    </location>
</feature>
<feature type="compositionally biased region" description="Polar residues" evidence="9">
    <location>
        <begin position="285"/>
        <end position="296"/>
    </location>
</feature>
<keyword evidence="4" id="KW-0805">Transcription regulation</keyword>
<evidence type="ECO:0000256" key="5">
    <source>
        <dbReference type="ARBA" id="ARBA00023125"/>
    </source>
</evidence>
<organism evidence="11 12">
    <name type="scientific">Myripristis murdjan</name>
    <name type="common">pinecone soldierfish</name>
    <dbReference type="NCBI Taxonomy" id="586833"/>
    <lineage>
        <taxon>Eukaryota</taxon>
        <taxon>Metazoa</taxon>
        <taxon>Chordata</taxon>
        <taxon>Craniata</taxon>
        <taxon>Vertebrata</taxon>
        <taxon>Euteleostomi</taxon>
        <taxon>Actinopterygii</taxon>
        <taxon>Neopterygii</taxon>
        <taxon>Teleostei</taxon>
        <taxon>Neoteleostei</taxon>
        <taxon>Acanthomorphata</taxon>
        <taxon>Holocentriformes</taxon>
        <taxon>Holocentridae</taxon>
        <taxon>Myripristis</taxon>
    </lineage>
</organism>
<evidence type="ECO:0000256" key="9">
    <source>
        <dbReference type="SAM" id="MobiDB-lite"/>
    </source>
</evidence>
<reference evidence="11" key="2">
    <citation type="submission" date="2025-08" db="UniProtKB">
        <authorList>
            <consortium name="Ensembl"/>
        </authorList>
    </citation>
    <scope>IDENTIFICATION</scope>
</reference>
<dbReference type="InParanoid" id="A0A667Z7Y3"/>
<dbReference type="GO" id="GO:0003677">
    <property type="term" value="F:DNA binding"/>
    <property type="evidence" value="ECO:0007669"/>
    <property type="project" value="UniProtKB-KW"/>
</dbReference>
<keyword evidence="7" id="KW-0539">Nucleus</keyword>
<keyword evidence="3" id="KW-0678">Repressor</keyword>
<dbReference type="InterPro" id="IPR050370">
    <property type="entry name" value="HES_HEY"/>
</dbReference>
<evidence type="ECO:0000256" key="2">
    <source>
        <dbReference type="ARBA" id="ARBA00022473"/>
    </source>
</evidence>
<evidence type="ECO:0000256" key="6">
    <source>
        <dbReference type="ARBA" id="ARBA00023163"/>
    </source>
</evidence>
<feature type="region of interest" description="Disordered" evidence="9">
    <location>
        <begin position="146"/>
        <end position="186"/>
    </location>
</feature>